<dbReference type="CDD" id="cd00167">
    <property type="entry name" value="SANT"/>
    <property type="match status" value="1"/>
</dbReference>
<proteinExistence type="predicted"/>
<comment type="caution">
    <text evidence="1">The sequence shown here is derived from an EMBL/GenBank/DDBJ whole genome shotgun (WGS) entry which is preliminary data.</text>
</comment>
<reference evidence="1" key="1">
    <citation type="submission" date="2021-01" db="EMBL/GenBank/DDBJ databases">
        <authorList>
            <consortium name="Genoscope - CEA"/>
            <person name="William W."/>
        </authorList>
    </citation>
    <scope>NUCLEOTIDE SEQUENCE</scope>
</reference>
<dbReference type="EMBL" id="CAJJDP010000001">
    <property type="protein sequence ID" value="CAD8131609.1"/>
    <property type="molecule type" value="Genomic_DNA"/>
</dbReference>
<dbReference type="OrthoDB" id="290675at2759"/>
<name>A0A8S1RXQ8_PAROT</name>
<evidence type="ECO:0000313" key="2">
    <source>
        <dbReference type="Proteomes" id="UP000683925"/>
    </source>
</evidence>
<dbReference type="AlphaFoldDB" id="A0A8S1RXQ8"/>
<dbReference type="Proteomes" id="UP000683925">
    <property type="component" value="Unassembled WGS sequence"/>
</dbReference>
<evidence type="ECO:0000313" key="1">
    <source>
        <dbReference type="EMBL" id="CAD8131609.1"/>
    </source>
</evidence>
<gene>
    <name evidence="1" type="ORF">POCTA_138.1.T0030011</name>
</gene>
<organism evidence="1 2">
    <name type="scientific">Paramecium octaurelia</name>
    <dbReference type="NCBI Taxonomy" id="43137"/>
    <lineage>
        <taxon>Eukaryota</taxon>
        <taxon>Sar</taxon>
        <taxon>Alveolata</taxon>
        <taxon>Ciliophora</taxon>
        <taxon>Intramacronucleata</taxon>
        <taxon>Oligohymenophorea</taxon>
        <taxon>Peniculida</taxon>
        <taxon>Parameciidae</taxon>
        <taxon>Paramecium</taxon>
    </lineage>
</organism>
<accession>A0A8S1RXQ8</accession>
<protein>
    <recommendedName>
        <fullName evidence="3">Myb-like domain-containing protein</fullName>
    </recommendedName>
</protein>
<evidence type="ECO:0008006" key="3">
    <source>
        <dbReference type="Google" id="ProtNLM"/>
    </source>
</evidence>
<dbReference type="InterPro" id="IPR001005">
    <property type="entry name" value="SANT/Myb"/>
</dbReference>
<keyword evidence="2" id="KW-1185">Reference proteome</keyword>
<sequence>MKFETSHFEIFSQQTQTKTKELSKQKQLNTGHWTDQEHKLYLDFLYNSQDLVETQQRSKGQRFFKKMSQNIATRSPSQCRSHHQKFNPFVVQGKSYKPAKKFKQSNKLSYLKMRSKQYIRQLFQKLRSARSESISEEELDQVIQ</sequence>